<dbReference type="EMBL" id="SPHZ02000009">
    <property type="protein sequence ID" value="KAF0899907.1"/>
    <property type="molecule type" value="Genomic_DNA"/>
</dbReference>
<gene>
    <name evidence="1" type="ORF">E2562_025473</name>
</gene>
<reference evidence="1 2" key="1">
    <citation type="submission" date="2019-11" db="EMBL/GenBank/DDBJ databases">
        <title>Whole genome sequence of Oryza granulata.</title>
        <authorList>
            <person name="Li W."/>
        </authorList>
    </citation>
    <scope>NUCLEOTIDE SEQUENCE [LARGE SCALE GENOMIC DNA]</scope>
    <source>
        <strain evidence="2">cv. Menghai</strain>
        <tissue evidence="1">Leaf</tissue>
    </source>
</reference>
<organism evidence="1 2">
    <name type="scientific">Oryza meyeriana var. granulata</name>
    <dbReference type="NCBI Taxonomy" id="110450"/>
    <lineage>
        <taxon>Eukaryota</taxon>
        <taxon>Viridiplantae</taxon>
        <taxon>Streptophyta</taxon>
        <taxon>Embryophyta</taxon>
        <taxon>Tracheophyta</taxon>
        <taxon>Spermatophyta</taxon>
        <taxon>Magnoliopsida</taxon>
        <taxon>Liliopsida</taxon>
        <taxon>Poales</taxon>
        <taxon>Poaceae</taxon>
        <taxon>BOP clade</taxon>
        <taxon>Oryzoideae</taxon>
        <taxon>Oryzeae</taxon>
        <taxon>Oryzinae</taxon>
        <taxon>Oryza</taxon>
        <taxon>Oryza meyeriana</taxon>
    </lineage>
</organism>
<name>A0A6G1CIQ8_9ORYZ</name>
<accession>A0A6G1CIQ8</accession>
<protein>
    <submittedName>
        <fullName evidence="1">Uncharacterized protein</fullName>
    </submittedName>
</protein>
<evidence type="ECO:0000313" key="2">
    <source>
        <dbReference type="Proteomes" id="UP000479710"/>
    </source>
</evidence>
<proteinExistence type="predicted"/>
<dbReference type="AlphaFoldDB" id="A0A6G1CIQ8"/>
<keyword evidence="2" id="KW-1185">Reference proteome</keyword>
<dbReference type="Proteomes" id="UP000479710">
    <property type="component" value="Unassembled WGS sequence"/>
</dbReference>
<sequence>MYDDGKVWKDNCEFLDCTTYGVAVEPAKGGGNCYGSKRYRLLRGAIFGELAMGRLDDLDLEGASFEEEDELREERKLSPAAIGVACDDWEELVYLLACAWAASGGASRERKEGDLGLVVACLGLEAQA</sequence>
<evidence type="ECO:0000313" key="1">
    <source>
        <dbReference type="EMBL" id="KAF0899907.1"/>
    </source>
</evidence>
<comment type="caution">
    <text evidence="1">The sequence shown here is derived from an EMBL/GenBank/DDBJ whole genome shotgun (WGS) entry which is preliminary data.</text>
</comment>